<proteinExistence type="predicted"/>
<comment type="caution">
    <text evidence="2">The sequence shown here is derived from an EMBL/GenBank/DDBJ whole genome shotgun (WGS) entry which is preliminary data.</text>
</comment>
<evidence type="ECO:0000313" key="3">
    <source>
        <dbReference type="Proteomes" id="UP001151287"/>
    </source>
</evidence>
<dbReference type="PANTHER" id="PTHR34546:SF3">
    <property type="entry name" value="OS06G0153600 PROTEIN"/>
    <property type="match status" value="1"/>
</dbReference>
<reference evidence="2" key="1">
    <citation type="journal article" date="2022" name="Cell">
        <title>Repeat-based holocentromeres influence genome architecture and karyotype evolution.</title>
        <authorList>
            <person name="Hofstatter P.G."/>
            <person name="Thangavel G."/>
            <person name="Lux T."/>
            <person name="Neumann P."/>
            <person name="Vondrak T."/>
            <person name="Novak P."/>
            <person name="Zhang M."/>
            <person name="Costa L."/>
            <person name="Castellani M."/>
            <person name="Scott A."/>
            <person name="Toegelov H."/>
            <person name="Fuchs J."/>
            <person name="Mata-Sucre Y."/>
            <person name="Dias Y."/>
            <person name="Vanzela A.L.L."/>
            <person name="Huettel B."/>
            <person name="Almeida C.C.S."/>
            <person name="Simkova H."/>
            <person name="Souza G."/>
            <person name="Pedrosa-Harand A."/>
            <person name="Macas J."/>
            <person name="Mayer K.F.X."/>
            <person name="Houben A."/>
            <person name="Marques A."/>
        </authorList>
    </citation>
    <scope>NUCLEOTIDE SEQUENCE</scope>
    <source>
        <strain evidence="2">RhyBre1mFocal</strain>
    </source>
</reference>
<feature type="compositionally biased region" description="Basic and acidic residues" evidence="1">
    <location>
        <begin position="501"/>
        <end position="525"/>
    </location>
</feature>
<keyword evidence="3" id="KW-1185">Reference proteome</keyword>
<evidence type="ECO:0000313" key="2">
    <source>
        <dbReference type="EMBL" id="KAJ1704480.1"/>
    </source>
</evidence>
<feature type="region of interest" description="Disordered" evidence="1">
    <location>
        <begin position="497"/>
        <end position="525"/>
    </location>
</feature>
<dbReference type="EMBL" id="JAMQYH010000001">
    <property type="protein sequence ID" value="KAJ1704480.1"/>
    <property type="molecule type" value="Genomic_DNA"/>
</dbReference>
<organism evidence="2 3">
    <name type="scientific">Rhynchospora breviuscula</name>
    <dbReference type="NCBI Taxonomy" id="2022672"/>
    <lineage>
        <taxon>Eukaryota</taxon>
        <taxon>Viridiplantae</taxon>
        <taxon>Streptophyta</taxon>
        <taxon>Embryophyta</taxon>
        <taxon>Tracheophyta</taxon>
        <taxon>Spermatophyta</taxon>
        <taxon>Magnoliopsida</taxon>
        <taxon>Liliopsida</taxon>
        <taxon>Poales</taxon>
        <taxon>Cyperaceae</taxon>
        <taxon>Cyperoideae</taxon>
        <taxon>Rhynchosporeae</taxon>
        <taxon>Rhynchospora</taxon>
    </lineage>
</organism>
<dbReference type="PANTHER" id="PTHR34546">
    <property type="entry name" value="OS06G0153600 PROTEIN"/>
    <property type="match status" value="1"/>
</dbReference>
<feature type="compositionally biased region" description="Basic and acidic residues" evidence="1">
    <location>
        <begin position="93"/>
        <end position="106"/>
    </location>
</feature>
<name>A0A9Q0D324_9POAL</name>
<protein>
    <submittedName>
        <fullName evidence="2">Uncharacterized protein</fullName>
    </submittedName>
</protein>
<dbReference type="Proteomes" id="UP001151287">
    <property type="component" value="Unassembled WGS sequence"/>
</dbReference>
<dbReference type="OrthoDB" id="1929495at2759"/>
<gene>
    <name evidence="2" type="ORF">LUZ63_004259</name>
</gene>
<feature type="region of interest" description="Disordered" evidence="1">
    <location>
        <begin position="157"/>
        <end position="183"/>
    </location>
</feature>
<dbReference type="AlphaFoldDB" id="A0A9Q0D324"/>
<feature type="compositionally biased region" description="Acidic residues" evidence="1">
    <location>
        <begin position="167"/>
        <end position="183"/>
    </location>
</feature>
<sequence>MDYSEHEYRLAREVLYLHSLWHRGPPPTRFQTPTSNPNFSSPHLPYHDPTFYLRPSSFSNPNPYSFPNPSHYYYNYNYNYNYPNSSRLTPEGSNKKQKVESPRETEWPCDPPSVPGDSSPDKWAPFEQSVPLATISPGTDARAALISMQLPAVQSSKDFFSQHSDSESECESESESESESENDDVDGFFRALFANDVGLRVCYEKDHENGEFYCLVCEGRRDGHKGKGKVYRGCTALVQHASAVCKVGQLVAHRAFARAVCQVLGWDPERLPSIVPLPGCVVKVDHPEDKRETDANLNSNSTFDNLENEGHTDPTTFLDMDPPATSAAMLAVASLPPPIPSQSDDHDRSDDIQCRAVRATKNFFSAIKEDYRCISDNEPGSKSESKFEVKPDMDEFFDGMFGKDSELKEYYRNNSEKGDFFCCVCEAKDDSKGKGMLYKSGLALVQHANTISKAGCSEAHEALAKAVCRVLEWDATNVPYIAICSPPQVALETGASGIEDMSNREDSNKEDNSGSNVKKDCKGVV</sequence>
<accession>A0A9Q0D324</accession>
<feature type="region of interest" description="Disordered" evidence="1">
    <location>
        <begin position="85"/>
        <end position="120"/>
    </location>
</feature>
<evidence type="ECO:0000256" key="1">
    <source>
        <dbReference type="SAM" id="MobiDB-lite"/>
    </source>
</evidence>